<dbReference type="InterPro" id="IPR018673">
    <property type="entry name" value="DUF2141"/>
</dbReference>
<dbReference type="Proteomes" id="UP000053455">
    <property type="component" value="Unassembled WGS sequence"/>
</dbReference>
<sequence>MTITRNFRISGALLLGAVAATGIAVPASAQQYRQELRHSVTPCRGEGPAVWINVTDIEASSGTLRVQLYRGTRADWLESGRWLNRIEVPARAGSMQICMPVPSTGDYAIAIRHDVNGNGSTDIRTDGGGMSNNPSINIFNLGRPSIDRTRFSIGREVKPMTIRIRYM</sequence>
<accession>A0A0H0XTC8</accession>
<gene>
    <name evidence="2" type="ORF">AAV99_03820</name>
</gene>
<evidence type="ECO:0000313" key="2">
    <source>
        <dbReference type="EMBL" id="KLI65217.1"/>
    </source>
</evidence>
<evidence type="ECO:0000256" key="1">
    <source>
        <dbReference type="SAM" id="SignalP"/>
    </source>
</evidence>
<keyword evidence="1" id="KW-0732">Signal</keyword>
<name>A0A0H0XTC8_9SPHN</name>
<feature type="chain" id="PRO_5002589142" description="DUF2141 domain-containing protein" evidence="1">
    <location>
        <begin position="30"/>
        <end position="167"/>
    </location>
</feature>
<feature type="signal peptide" evidence="1">
    <location>
        <begin position="1"/>
        <end position="29"/>
    </location>
</feature>
<comment type="caution">
    <text evidence="2">The sequence shown here is derived from an EMBL/GenBank/DDBJ whole genome shotgun (WGS) entry which is preliminary data.</text>
</comment>
<organism evidence="2 3">
    <name type="scientific">Aurantiacibacter marinus</name>
    <dbReference type="NCBI Taxonomy" id="874156"/>
    <lineage>
        <taxon>Bacteria</taxon>
        <taxon>Pseudomonadati</taxon>
        <taxon>Pseudomonadota</taxon>
        <taxon>Alphaproteobacteria</taxon>
        <taxon>Sphingomonadales</taxon>
        <taxon>Erythrobacteraceae</taxon>
        <taxon>Aurantiacibacter</taxon>
    </lineage>
</organism>
<keyword evidence="3" id="KW-1185">Reference proteome</keyword>
<dbReference type="STRING" id="874156.GCA_001021555_00513"/>
<protein>
    <recommendedName>
        <fullName evidence="4">DUF2141 domain-containing protein</fullName>
    </recommendedName>
</protein>
<evidence type="ECO:0008006" key="4">
    <source>
        <dbReference type="Google" id="ProtNLM"/>
    </source>
</evidence>
<dbReference type="EMBL" id="LBHU01000001">
    <property type="protein sequence ID" value="KLI65217.1"/>
    <property type="molecule type" value="Genomic_DNA"/>
</dbReference>
<dbReference type="OrthoDB" id="7189112at2"/>
<dbReference type="AlphaFoldDB" id="A0A0H0XTC8"/>
<reference evidence="2 3" key="1">
    <citation type="submission" date="2015-04" db="EMBL/GenBank/DDBJ databases">
        <title>The draft genome sequence of Erythrobacter marinus HWDM-33.</title>
        <authorList>
            <person name="Zhuang L."/>
            <person name="Liu Y."/>
            <person name="Shao Z."/>
        </authorList>
    </citation>
    <scope>NUCLEOTIDE SEQUENCE [LARGE SCALE GENOMIC DNA]</scope>
    <source>
        <strain evidence="2 3">HWDM-33</strain>
    </source>
</reference>
<evidence type="ECO:0000313" key="3">
    <source>
        <dbReference type="Proteomes" id="UP000053455"/>
    </source>
</evidence>
<dbReference type="PATRIC" id="fig|874156.12.peg.798"/>
<proteinExistence type="predicted"/>
<dbReference type="Pfam" id="PF09912">
    <property type="entry name" value="DUF2141"/>
    <property type="match status" value="1"/>
</dbReference>